<reference evidence="3" key="1">
    <citation type="submission" date="2023-01" db="EMBL/GenBank/DDBJ databases">
        <title>Xenophilus mangrovi sp. nov., isolated from soil of Mangrove nature reserve.</title>
        <authorList>
            <person name="Xu S."/>
            <person name="Liu Z."/>
            <person name="Xu Y."/>
        </authorList>
    </citation>
    <scope>NUCLEOTIDE SEQUENCE</scope>
    <source>
        <strain evidence="3">YW8</strain>
    </source>
</reference>
<dbReference type="InterPro" id="IPR002372">
    <property type="entry name" value="PQQ_rpt_dom"/>
</dbReference>
<proteinExistence type="predicted"/>
<dbReference type="InterPro" id="IPR011047">
    <property type="entry name" value="Quinoprotein_ADH-like_sf"/>
</dbReference>
<gene>
    <name evidence="3" type="ORF">PGB34_20785</name>
</gene>
<evidence type="ECO:0000313" key="4">
    <source>
        <dbReference type="Proteomes" id="UP001212602"/>
    </source>
</evidence>
<sequence>MFRALISCLTLAAWAAALTGCQEQPAAVAAAPAQVRSVAVSTAGQLLRFDLEPATLRWAHRSRQDAEGNRNAFAQAAGTLYLPFESGKLVAFDAATGDIRWTQYANMGDGAADAVMDGDGETLIDPQGRPYYMSQPLLAGDFVYIATAGPPQHAQPRLQVLQRSDGALAGSDGVQTPYNLFAPVACRGHVFVNSAIYLSKYSAQGSATSYGLHEQAAFEAPLYAQMQCDGKALYLGDERGRFYALPLDADANVPGEGDIGDPNNSFTGRPEVLRWTYQSERFPRLVNSAVNSTALLGKAQWVVAVRQDDERRDALIALDTDNGQERWTYAPEGRIAQWSADASGIVGYTEAAPGSPGAATQPTTQLFVLDAKGQLQARHALASEFQPLSNVVRAANGDLVFVTERGIAQLSAATGQARLSIAHPFARLEHDTVRIEALAP</sequence>
<feature type="signal peptide" evidence="1">
    <location>
        <begin position="1"/>
        <end position="15"/>
    </location>
</feature>
<dbReference type="AlphaFoldDB" id="A0AAE3NA10"/>
<dbReference type="Gene3D" id="2.40.10.480">
    <property type="match status" value="1"/>
</dbReference>
<dbReference type="InterPro" id="IPR015943">
    <property type="entry name" value="WD40/YVTN_repeat-like_dom_sf"/>
</dbReference>
<dbReference type="EMBL" id="JAQIPB010000012">
    <property type="protein sequence ID" value="MDA7418815.1"/>
    <property type="molecule type" value="Genomic_DNA"/>
</dbReference>
<accession>A0AAE3NA10</accession>
<name>A0AAE3NA10_9BURK</name>
<dbReference type="Pfam" id="PF13360">
    <property type="entry name" value="PQQ_2"/>
    <property type="match status" value="1"/>
</dbReference>
<organism evidence="3 4">
    <name type="scientific">Xenophilus arseniciresistens</name>
    <dbReference type="NCBI Taxonomy" id="1283306"/>
    <lineage>
        <taxon>Bacteria</taxon>
        <taxon>Pseudomonadati</taxon>
        <taxon>Pseudomonadota</taxon>
        <taxon>Betaproteobacteria</taxon>
        <taxon>Burkholderiales</taxon>
        <taxon>Comamonadaceae</taxon>
        <taxon>Xenophilus</taxon>
    </lineage>
</organism>
<dbReference type="Proteomes" id="UP001212602">
    <property type="component" value="Unassembled WGS sequence"/>
</dbReference>
<dbReference type="PROSITE" id="PS51257">
    <property type="entry name" value="PROKAR_LIPOPROTEIN"/>
    <property type="match status" value="1"/>
</dbReference>
<dbReference type="RefSeq" id="WP_271430022.1">
    <property type="nucleotide sequence ID" value="NZ_JAQIPB010000012.1"/>
</dbReference>
<evidence type="ECO:0000256" key="1">
    <source>
        <dbReference type="SAM" id="SignalP"/>
    </source>
</evidence>
<dbReference type="SMART" id="SM00564">
    <property type="entry name" value="PQQ"/>
    <property type="match status" value="2"/>
</dbReference>
<protein>
    <submittedName>
        <fullName evidence="3">PQQ-binding-like beta-propeller repeat protein</fullName>
    </submittedName>
</protein>
<dbReference type="SUPFAM" id="SSF50998">
    <property type="entry name" value="Quinoprotein alcohol dehydrogenase-like"/>
    <property type="match status" value="1"/>
</dbReference>
<evidence type="ECO:0000259" key="2">
    <source>
        <dbReference type="Pfam" id="PF13360"/>
    </source>
</evidence>
<dbReference type="InterPro" id="IPR018391">
    <property type="entry name" value="PQQ_b-propeller_rpt"/>
</dbReference>
<evidence type="ECO:0000313" key="3">
    <source>
        <dbReference type="EMBL" id="MDA7418815.1"/>
    </source>
</evidence>
<feature type="domain" description="Pyrrolo-quinoline quinone repeat" evidence="2">
    <location>
        <begin position="32"/>
        <end position="124"/>
    </location>
</feature>
<feature type="chain" id="PRO_5042297159" evidence="1">
    <location>
        <begin position="16"/>
        <end position="440"/>
    </location>
</feature>
<comment type="caution">
    <text evidence="3">The sequence shown here is derived from an EMBL/GenBank/DDBJ whole genome shotgun (WGS) entry which is preliminary data.</text>
</comment>
<keyword evidence="1" id="KW-0732">Signal</keyword>
<dbReference type="Gene3D" id="2.130.10.10">
    <property type="entry name" value="YVTN repeat-like/Quinoprotein amine dehydrogenase"/>
    <property type="match status" value="1"/>
</dbReference>
<keyword evidence="4" id="KW-1185">Reference proteome</keyword>